<evidence type="ECO:0000256" key="1">
    <source>
        <dbReference type="SAM" id="MobiDB-lite"/>
    </source>
</evidence>
<feature type="compositionally biased region" description="Basic and acidic residues" evidence="1">
    <location>
        <begin position="96"/>
        <end position="116"/>
    </location>
</feature>
<sequence length="116" mass="12975">MKPSVWEGGRWITYLGEQPSPPLQHGFLGAGIHLACSHHPSSLTRITEAIQCLGSPWPKPRHHFCFACRLGVCVRDLHAQEQPAGEPRCPVSHGSARRERTVRRRDEELSAHESPV</sequence>
<organism evidence="2 3">
    <name type="scientific">Mauremys mutica</name>
    <name type="common">yellowpond turtle</name>
    <dbReference type="NCBI Taxonomy" id="74926"/>
    <lineage>
        <taxon>Eukaryota</taxon>
        <taxon>Metazoa</taxon>
        <taxon>Chordata</taxon>
        <taxon>Craniata</taxon>
        <taxon>Vertebrata</taxon>
        <taxon>Euteleostomi</taxon>
        <taxon>Archelosauria</taxon>
        <taxon>Testudinata</taxon>
        <taxon>Testudines</taxon>
        <taxon>Cryptodira</taxon>
        <taxon>Durocryptodira</taxon>
        <taxon>Testudinoidea</taxon>
        <taxon>Geoemydidae</taxon>
        <taxon>Geoemydinae</taxon>
        <taxon>Mauremys</taxon>
    </lineage>
</organism>
<dbReference type="Proteomes" id="UP000827986">
    <property type="component" value="Unassembled WGS sequence"/>
</dbReference>
<feature type="region of interest" description="Disordered" evidence="1">
    <location>
        <begin position="80"/>
        <end position="116"/>
    </location>
</feature>
<name>A0A9D3X8K3_9SAUR</name>
<proteinExistence type="predicted"/>
<accession>A0A9D3X8K3</accession>
<evidence type="ECO:0000313" key="2">
    <source>
        <dbReference type="EMBL" id="KAH1174963.1"/>
    </source>
</evidence>
<comment type="caution">
    <text evidence="2">The sequence shown here is derived from an EMBL/GenBank/DDBJ whole genome shotgun (WGS) entry which is preliminary data.</text>
</comment>
<dbReference type="EMBL" id="JAHDVG010000478">
    <property type="protein sequence ID" value="KAH1174963.1"/>
    <property type="molecule type" value="Genomic_DNA"/>
</dbReference>
<keyword evidence="3" id="KW-1185">Reference proteome</keyword>
<evidence type="ECO:0000313" key="3">
    <source>
        <dbReference type="Proteomes" id="UP000827986"/>
    </source>
</evidence>
<protein>
    <submittedName>
        <fullName evidence="2">Uncharacterized protein</fullName>
    </submittedName>
</protein>
<reference evidence="2" key="1">
    <citation type="submission" date="2021-09" db="EMBL/GenBank/DDBJ databases">
        <title>The genome of Mauremys mutica provides insights into the evolution of semi-aquatic lifestyle.</title>
        <authorList>
            <person name="Gong S."/>
            <person name="Gao Y."/>
        </authorList>
    </citation>
    <scope>NUCLEOTIDE SEQUENCE</scope>
    <source>
        <strain evidence="2">MM-2020</strain>
        <tissue evidence="2">Muscle</tissue>
    </source>
</reference>
<gene>
    <name evidence="2" type="ORF">KIL84_021377</name>
</gene>
<dbReference type="AlphaFoldDB" id="A0A9D3X8K3"/>